<reference evidence="3" key="1">
    <citation type="submission" date="2022-10" db="EMBL/GenBank/DDBJ databases">
        <title>Genome assembly of Pristionchus species.</title>
        <authorList>
            <person name="Yoshida K."/>
            <person name="Sommer R.J."/>
        </authorList>
    </citation>
    <scope>NUCLEOTIDE SEQUENCE [LARGE SCALE GENOMIC DNA]</scope>
    <source>
        <strain evidence="3">RS5460</strain>
    </source>
</reference>
<gene>
    <name evidence="1" type="ORF">PMAYCL1PPCAC_01029</name>
    <name evidence="2" type="ORF">PMAYCL1PPCAC_01030</name>
</gene>
<dbReference type="PANTHER" id="PTHR33939">
    <property type="entry name" value="PROTEIN CBG22215"/>
    <property type="match status" value="1"/>
</dbReference>
<dbReference type="EMBL" id="BTRK01000001">
    <property type="protein sequence ID" value="GMR30834.1"/>
    <property type="molecule type" value="Genomic_DNA"/>
</dbReference>
<reference evidence="1" key="2">
    <citation type="submission" date="2023-06" db="EMBL/GenBank/DDBJ databases">
        <title>Genome assembly of Pristionchus species.</title>
        <authorList>
            <person name="Yoshida K."/>
            <person name="Sommer R.J."/>
        </authorList>
    </citation>
    <scope>NUCLEOTIDE SEQUENCE</scope>
    <source>
        <strain evidence="1">RS5460</strain>
    </source>
</reference>
<dbReference type="PANTHER" id="PTHR33939:SF1">
    <property type="entry name" value="DUF4371 DOMAIN-CONTAINING PROTEIN"/>
    <property type="match status" value="1"/>
</dbReference>
<sequence length="386" mass="44180">STSNPYHSLATADIVTHIGSLMSELSNRAGNLILSTPTNTFPRFYQCDKTRAMIRNMASQLSPANPMCPLFLTKSQVCSTISFFSGIPPRNIHRIIDDSTDPTYCPPCHPPSDMSAKTRDERDLNIYCEGSRNKLRYFIHSQFREQRRPSVSMIVDASEFWLDGDDVGRTVSVSSVRKCMRAMGFSWRKLTTRCHMFLNPGLSSLRNSYLSCSCLSKIELTFNAQIHGTSSQTWFYPGMRHDYGWVDSFAENNPFLAMRMGLTPGLEKEFKKGERMVIIGMFSEDGFIHFKVYRTGKKEDESTRDYHGEMNAQVFESYAEKSFAVLAAKAKEKNREPVLIIDNASYHGRRIECMPTKSRTKREMIEFLEAKNIPFDPKLKKEDLYS</sequence>
<name>A0AAN4Z007_9BILA</name>
<keyword evidence="3" id="KW-1185">Reference proteome</keyword>
<protein>
    <submittedName>
        <fullName evidence="1">Uncharacterized protein</fullName>
    </submittedName>
</protein>
<accession>A0AAN4Z007</accession>
<dbReference type="Gene3D" id="3.30.420.10">
    <property type="entry name" value="Ribonuclease H-like superfamily/Ribonuclease H"/>
    <property type="match status" value="1"/>
</dbReference>
<dbReference type="Proteomes" id="UP001328107">
    <property type="component" value="Unassembled WGS sequence"/>
</dbReference>
<feature type="non-terminal residue" evidence="1">
    <location>
        <position position="1"/>
    </location>
</feature>
<evidence type="ECO:0000313" key="3">
    <source>
        <dbReference type="Proteomes" id="UP001328107"/>
    </source>
</evidence>
<comment type="caution">
    <text evidence="1">The sequence shown here is derived from an EMBL/GenBank/DDBJ whole genome shotgun (WGS) entry which is preliminary data.</text>
</comment>
<feature type="non-terminal residue" evidence="1">
    <location>
        <position position="386"/>
    </location>
</feature>
<dbReference type="AlphaFoldDB" id="A0AAN4Z007"/>
<dbReference type="GO" id="GO:0003676">
    <property type="term" value="F:nucleic acid binding"/>
    <property type="evidence" value="ECO:0007669"/>
    <property type="project" value="InterPro"/>
</dbReference>
<organism evidence="1 3">
    <name type="scientific">Pristionchus mayeri</name>
    <dbReference type="NCBI Taxonomy" id="1317129"/>
    <lineage>
        <taxon>Eukaryota</taxon>
        <taxon>Metazoa</taxon>
        <taxon>Ecdysozoa</taxon>
        <taxon>Nematoda</taxon>
        <taxon>Chromadorea</taxon>
        <taxon>Rhabditida</taxon>
        <taxon>Rhabditina</taxon>
        <taxon>Diplogasteromorpha</taxon>
        <taxon>Diplogasteroidea</taxon>
        <taxon>Neodiplogasteridae</taxon>
        <taxon>Pristionchus</taxon>
    </lineage>
</organism>
<dbReference type="EMBL" id="BTRK01000001">
    <property type="protein sequence ID" value="GMR30835.1"/>
    <property type="molecule type" value="Genomic_DNA"/>
</dbReference>
<dbReference type="InterPro" id="IPR036397">
    <property type="entry name" value="RNaseH_sf"/>
</dbReference>
<evidence type="ECO:0000313" key="2">
    <source>
        <dbReference type="EMBL" id="GMR30835.1"/>
    </source>
</evidence>
<evidence type="ECO:0000313" key="1">
    <source>
        <dbReference type="EMBL" id="GMR30834.1"/>
    </source>
</evidence>
<proteinExistence type="predicted"/>